<dbReference type="Gene3D" id="2.120.10.80">
    <property type="entry name" value="Kelch-type beta propeller"/>
    <property type="match status" value="1"/>
</dbReference>
<name>A0A565B1V5_9BRAS</name>
<dbReference type="InterPro" id="IPR057499">
    <property type="entry name" value="Kelch_FKB95"/>
</dbReference>
<proteinExistence type="predicted"/>
<sequence length="516" mass="59085">MKGRCAISDSCDNEQRKKKTKLSPSSGLCSLPDELVLNCLAQISRFDLAALAIASKSHRSLVDSPELSDLRHSNGFCTESCLYLCLRIIPEPAPRWFILTPYHRLYPIPSNPNQAPEASSFVVVDQGIYVFGGLINGSRTSDVWFLDCFSPTRRMSHTWRRAPSMTMARASACASLLDGKIYVFGGCAEYADSSNWAEIFDLKTQTWGHWYIPKMRYDIHQSVVVEEEKTVYAVDVERRTFYLVPSKSMFWGVGRTESKFGSRNDWCAIGNLLYCRNTPGRVMWCEAGAFDWREVEGLEELQVAWRQILYDLNPGSTKVEFDIIRLCSNSAGNIVIFWNAYREHPEALELWSAELSMEKRQGGEIWAKIEWSRPLYKLDLHSHPNQHAGLKFYNRGKGTTVGSLSKRTYHTRLNQGSKTKEENHHRGFKTCSKAASRKSLTVRRECADLGFQAMQLRRNVKIPNFLLIHWITMYRIGNQFWATLMEDVKGKEIIDDAPTENKVSDEMENRKQPSPE</sequence>
<dbReference type="Pfam" id="PF25210">
    <property type="entry name" value="Kelch_FKB95"/>
    <property type="match status" value="1"/>
</dbReference>
<dbReference type="SUPFAM" id="SSF117281">
    <property type="entry name" value="Kelch motif"/>
    <property type="match status" value="1"/>
</dbReference>
<gene>
    <name evidence="4" type="ORF">ANE_LOCUS5190</name>
</gene>
<dbReference type="AlphaFoldDB" id="A0A565B1V5"/>
<protein>
    <recommendedName>
        <fullName evidence="6">F-box domain-containing protein</fullName>
    </recommendedName>
</protein>
<reference evidence="4" key="1">
    <citation type="submission" date="2019-07" db="EMBL/GenBank/DDBJ databases">
        <authorList>
            <person name="Dittberner H."/>
        </authorList>
    </citation>
    <scope>NUCLEOTIDE SEQUENCE [LARGE SCALE GENOMIC DNA]</scope>
</reference>
<keyword evidence="5" id="KW-1185">Reference proteome</keyword>
<evidence type="ECO:0000256" key="1">
    <source>
        <dbReference type="SAM" id="MobiDB-lite"/>
    </source>
</evidence>
<feature type="region of interest" description="Disordered" evidence="1">
    <location>
        <begin position="495"/>
        <end position="516"/>
    </location>
</feature>
<dbReference type="PANTHER" id="PTHR24414:SF145">
    <property type="entry name" value="F-BOX DOMAIN-CONTAINING PROTEIN"/>
    <property type="match status" value="1"/>
</dbReference>
<comment type="caution">
    <text evidence="4">The sequence shown here is derived from an EMBL/GenBank/DDBJ whole genome shotgun (WGS) entry which is preliminary data.</text>
</comment>
<accession>A0A565B1V5</accession>
<dbReference type="InterPro" id="IPR050354">
    <property type="entry name" value="F-box/kelch-repeat_ARATH"/>
</dbReference>
<evidence type="ECO:0000313" key="5">
    <source>
        <dbReference type="Proteomes" id="UP000489600"/>
    </source>
</evidence>
<feature type="domain" description="F-box" evidence="2">
    <location>
        <begin position="28"/>
        <end position="67"/>
    </location>
</feature>
<evidence type="ECO:0000259" key="2">
    <source>
        <dbReference type="Pfam" id="PF00646"/>
    </source>
</evidence>
<dbReference type="OrthoDB" id="45365at2759"/>
<organism evidence="4 5">
    <name type="scientific">Arabis nemorensis</name>
    <dbReference type="NCBI Taxonomy" id="586526"/>
    <lineage>
        <taxon>Eukaryota</taxon>
        <taxon>Viridiplantae</taxon>
        <taxon>Streptophyta</taxon>
        <taxon>Embryophyta</taxon>
        <taxon>Tracheophyta</taxon>
        <taxon>Spermatophyta</taxon>
        <taxon>Magnoliopsida</taxon>
        <taxon>eudicotyledons</taxon>
        <taxon>Gunneridae</taxon>
        <taxon>Pentapetalae</taxon>
        <taxon>rosids</taxon>
        <taxon>malvids</taxon>
        <taxon>Brassicales</taxon>
        <taxon>Brassicaceae</taxon>
        <taxon>Arabideae</taxon>
        <taxon>Arabis</taxon>
    </lineage>
</organism>
<feature type="domain" description="FKB95-like N-terminal Kelch" evidence="3">
    <location>
        <begin position="103"/>
        <end position="373"/>
    </location>
</feature>
<feature type="compositionally biased region" description="Basic and acidic residues" evidence="1">
    <location>
        <begin position="502"/>
        <end position="516"/>
    </location>
</feature>
<dbReference type="InterPro" id="IPR006652">
    <property type="entry name" value="Kelch_1"/>
</dbReference>
<dbReference type="SMART" id="SM00612">
    <property type="entry name" value="Kelch"/>
    <property type="match status" value="1"/>
</dbReference>
<evidence type="ECO:0000313" key="4">
    <source>
        <dbReference type="EMBL" id="VVA94745.1"/>
    </source>
</evidence>
<dbReference type="InterPro" id="IPR001810">
    <property type="entry name" value="F-box_dom"/>
</dbReference>
<dbReference type="InterPro" id="IPR015915">
    <property type="entry name" value="Kelch-typ_b-propeller"/>
</dbReference>
<evidence type="ECO:0000259" key="3">
    <source>
        <dbReference type="Pfam" id="PF25210"/>
    </source>
</evidence>
<dbReference type="Pfam" id="PF00646">
    <property type="entry name" value="F-box"/>
    <property type="match status" value="1"/>
</dbReference>
<dbReference type="PANTHER" id="PTHR24414">
    <property type="entry name" value="F-BOX/KELCH-REPEAT PROTEIN SKIP4"/>
    <property type="match status" value="1"/>
</dbReference>
<dbReference type="EMBL" id="CABITT030000002">
    <property type="protein sequence ID" value="VVA94745.1"/>
    <property type="molecule type" value="Genomic_DNA"/>
</dbReference>
<evidence type="ECO:0008006" key="6">
    <source>
        <dbReference type="Google" id="ProtNLM"/>
    </source>
</evidence>
<dbReference type="Proteomes" id="UP000489600">
    <property type="component" value="Unassembled WGS sequence"/>
</dbReference>